<protein>
    <submittedName>
        <fullName evidence="2">Uncharacterized protein</fullName>
    </submittedName>
</protein>
<proteinExistence type="predicted"/>
<evidence type="ECO:0000256" key="1">
    <source>
        <dbReference type="SAM" id="Phobius"/>
    </source>
</evidence>
<reference evidence="2" key="2">
    <citation type="submission" date="2022-01" db="EMBL/GenBank/DDBJ databases">
        <authorList>
            <person name="Yamashiro T."/>
            <person name="Shiraishi A."/>
            <person name="Satake H."/>
            <person name="Nakayama K."/>
        </authorList>
    </citation>
    <scope>NUCLEOTIDE SEQUENCE</scope>
</reference>
<evidence type="ECO:0000313" key="2">
    <source>
        <dbReference type="EMBL" id="GJT25949.1"/>
    </source>
</evidence>
<dbReference type="Proteomes" id="UP001151760">
    <property type="component" value="Unassembled WGS sequence"/>
</dbReference>
<keyword evidence="1" id="KW-1133">Transmembrane helix</keyword>
<dbReference type="EMBL" id="BQNB010014253">
    <property type="protein sequence ID" value="GJT25949.1"/>
    <property type="molecule type" value="Genomic_DNA"/>
</dbReference>
<keyword evidence="3" id="KW-1185">Reference proteome</keyword>
<keyword evidence="1" id="KW-0472">Membrane</keyword>
<reference evidence="2" key="1">
    <citation type="journal article" date="2022" name="Int. J. Mol. Sci.">
        <title>Draft Genome of Tanacetum Coccineum: Genomic Comparison of Closely Related Tanacetum-Family Plants.</title>
        <authorList>
            <person name="Yamashiro T."/>
            <person name="Shiraishi A."/>
            <person name="Nakayama K."/>
            <person name="Satake H."/>
        </authorList>
    </citation>
    <scope>NUCLEOTIDE SEQUENCE</scope>
</reference>
<name>A0ABQ5CM18_9ASTR</name>
<accession>A0ABQ5CM18</accession>
<comment type="caution">
    <text evidence="2">The sequence shown here is derived from an EMBL/GenBank/DDBJ whole genome shotgun (WGS) entry which is preliminary data.</text>
</comment>
<gene>
    <name evidence="2" type="ORF">Tco_0895886</name>
</gene>
<organism evidence="2 3">
    <name type="scientific">Tanacetum coccineum</name>
    <dbReference type="NCBI Taxonomy" id="301880"/>
    <lineage>
        <taxon>Eukaryota</taxon>
        <taxon>Viridiplantae</taxon>
        <taxon>Streptophyta</taxon>
        <taxon>Embryophyta</taxon>
        <taxon>Tracheophyta</taxon>
        <taxon>Spermatophyta</taxon>
        <taxon>Magnoliopsida</taxon>
        <taxon>eudicotyledons</taxon>
        <taxon>Gunneridae</taxon>
        <taxon>Pentapetalae</taxon>
        <taxon>asterids</taxon>
        <taxon>campanulids</taxon>
        <taxon>Asterales</taxon>
        <taxon>Asteraceae</taxon>
        <taxon>Asteroideae</taxon>
        <taxon>Anthemideae</taxon>
        <taxon>Anthemidinae</taxon>
        <taxon>Tanacetum</taxon>
    </lineage>
</organism>
<keyword evidence="1" id="KW-0812">Transmembrane</keyword>
<sequence>MMVVMFGRTNKPGRFKVGSYILILVFMYWRQLVDLLYILGNELTTAVQLIGFLKNQIADSRRPKVHDCPRLDADFLVADSKFMKVAFGVGFKMIAVPSSGIVTTSRYVVPTGRVKVPAGRYVVPTGKDNVIVSSS</sequence>
<feature type="transmembrane region" description="Helical" evidence="1">
    <location>
        <begin position="12"/>
        <end position="29"/>
    </location>
</feature>
<evidence type="ECO:0000313" key="3">
    <source>
        <dbReference type="Proteomes" id="UP001151760"/>
    </source>
</evidence>